<dbReference type="RefSeq" id="WP_214433280.1">
    <property type="nucleotide sequence ID" value="NZ_CAWPUQ010000311.1"/>
</dbReference>
<dbReference type="Gene3D" id="3.40.50.360">
    <property type="match status" value="1"/>
</dbReference>
<dbReference type="SUPFAM" id="SSF52218">
    <property type="entry name" value="Flavoproteins"/>
    <property type="match status" value="1"/>
</dbReference>
<evidence type="ECO:0000259" key="4">
    <source>
        <dbReference type="Pfam" id="PF03358"/>
    </source>
</evidence>
<dbReference type="InterPro" id="IPR051814">
    <property type="entry name" value="NAD(P)H-dep_FMN_reductase"/>
</dbReference>
<keyword evidence="3 5" id="KW-0560">Oxidoreductase</keyword>
<protein>
    <submittedName>
        <fullName evidence="5">NADPH-dependent FMN reductase</fullName>
        <ecNumber evidence="5">1.5.1.38</ecNumber>
    </submittedName>
</protein>
<sequence length="188" mass="20586">MTHILAIAGSPSHPSRTYGILEYSAKLLGQEGLHVDIISVRDLPAEDLVFGRYDSSALEQPKALLAKADAVIISTPIYKAAYTGVLKAFLDLLPQKALSGKVVLPIATGGTIAHLLAIEYALKPVLFELGARHILSTIYAVDKQIQWQNDNSVQLDEEIDQRLKEVLKELVKAVKYYAVESQQLAHAN</sequence>
<dbReference type="Pfam" id="PF03358">
    <property type="entry name" value="FMN_red"/>
    <property type="match status" value="1"/>
</dbReference>
<dbReference type="AlphaFoldDB" id="A0A8J7I2G0"/>
<dbReference type="InterPro" id="IPR029039">
    <property type="entry name" value="Flavoprotein-like_sf"/>
</dbReference>
<dbReference type="GO" id="GO:0052873">
    <property type="term" value="F:FMN reductase (NADPH) activity"/>
    <property type="evidence" value="ECO:0007669"/>
    <property type="project" value="UniProtKB-EC"/>
</dbReference>
<accession>A0A8J7I2G0</accession>
<dbReference type="Proteomes" id="UP000662314">
    <property type="component" value="Unassembled WGS sequence"/>
</dbReference>
<evidence type="ECO:0000313" key="5">
    <source>
        <dbReference type="EMBL" id="MBH8574471.1"/>
    </source>
</evidence>
<proteinExistence type="predicted"/>
<name>A0A8J7I2G0_9NOST</name>
<keyword evidence="2" id="KW-0288">FMN</keyword>
<dbReference type="GO" id="GO:0046306">
    <property type="term" value="P:alkanesulfonate catabolic process"/>
    <property type="evidence" value="ECO:0007669"/>
    <property type="project" value="InterPro"/>
</dbReference>
<evidence type="ECO:0000256" key="1">
    <source>
        <dbReference type="ARBA" id="ARBA00022630"/>
    </source>
</evidence>
<comment type="caution">
    <text evidence="5">The sequence shown here is derived from an EMBL/GenBank/DDBJ whole genome shotgun (WGS) entry which is preliminary data.</text>
</comment>
<reference evidence="5 6" key="1">
    <citation type="journal article" date="2021" name="Int. J. Syst. Evol. Microbiol.">
        <title>Amazonocrinis nigriterrae gen. nov., sp. nov., Atlanticothrix silvestris gen. nov., sp. nov. and Dendronalium phyllosphericum gen. nov., sp. nov., nostocacean cyanobacteria from Brazilian environments.</title>
        <authorList>
            <person name="Alvarenga D.O."/>
            <person name="Andreote A.P.D."/>
            <person name="Branco L.H.Z."/>
            <person name="Delbaje E."/>
            <person name="Cruz R.B."/>
            <person name="Varani A.M."/>
            <person name="Fiore M.F."/>
        </authorList>
    </citation>
    <scope>NUCLEOTIDE SEQUENCE [LARGE SCALE GENOMIC DNA]</scope>
    <source>
        <strain evidence="5 6">CENA369</strain>
    </source>
</reference>
<dbReference type="PANTHER" id="PTHR43408">
    <property type="entry name" value="FMN REDUCTASE (NADPH)"/>
    <property type="match status" value="1"/>
</dbReference>
<keyword evidence="1" id="KW-0285">Flavoprotein</keyword>
<dbReference type="NCBIfam" id="TIGR03567">
    <property type="entry name" value="FMN_reduc_SsuE"/>
    <property type="match status" value="1"/>
</dbReference>
<dbReference type="InterPro" id="IPR020048">
    <property type="entry name" value="NADPH-dep_FMN_reduc_SsuE"/>
</dbReference>
<dbReference type="EMBL" id="JAECZA010000074">
    <property type="protein sequence ID" value="MBH8574471.1"/>
    <property type="molecule type" value="Genomic_DNA"/>
</dbReference>
<evidence type="ECO:0000256" key="2">
    <source>
        <dbReference type="ARBA" id="ARBA00022643"/>
    </source>
</evidence>
<dbReference type="PANTHER" id="PTHR43408:SF1">
    <property type="entry name" value="FMN REDUCTASE (NADPH)"/>
    <property type="match status" value="1"/>
</dbReference>
<dbReference type="InterPro" id="IPR005025">
    <property type="entry name" value="FMN_Rdtase-like_dom"/>
</dbReference>
<gene>
    <name evidence="5" type="primary">ssuE</name>
    <name evidence="5" type="ORF">I8752_15855</name>
</gene>
<keyword evidence="6" id="KW-1185">Reference proteome</keyword>
<evidence type="ECO:0000256" key="3">
    <source>
        <dbReference type="ARBA" id="ARBA00023002"/>
    </source>
</evidence>
<organism evidence="5 6">
    <name type="scientific">Dendronalium phyllosphericum CENA369</name>
    <dbReference type="NCBI Taxonomy" id="1725256"/>
    <lineage>
        <taxon>Bacteria</taxon>
        <taxon>Bacillati</taxon>
        <taxon>Cyanobacteriota</taxon>
        <taxon>Cyanophyceae</taxon>
        <taxon>Nostocales</taxon>
        <taxon>Nostocaceae</taxon>
        <taxon>Dendronalium</taxon>
        <taxon>Dendronalium phyllosphericum</taxon>
    </lineage>
</organism>
<dbReference type="EC" id="1.5.1.38" evidence="5"/>
<feature type="domain" description="NADPH-dependent FMN reductase-like" evidence="4">
    <location>
        <begin position="3"/>
        <end position="144"/>
    </location>
</feature>
<evidence type="ECO:0000313" key="6">
    <source>
        <dbReference type="Proteomes" id="UP000662314"/>
    </source>
</evidence>